<sequence length="244" mass="26352">MKNNIVVFFCLATLAHALAIHQVNAANDLVRQLCQRTTNNNLCLSIIEADPRQDLKNSPNGLCTILRERAVSNAIATSSKISNLLKTTTNRYAVQCLQICADSYQISIMRLRSADFRVISRQGYVSLAGGVAVASDATHDCEGTFTERPGTPPSPLTSENQSLEDVVRLVLEIINLTICNKVASCFAIRSKENKILNKRNNQPEAGGGSVLTLWVLPRSVDSEDATVGCSGLTGKVVSSATFVI</sequence>
<keyword evidence="7" id="KW-1185">Reference proteome</keyword>
<dbReference type="InterPro" id="IPR006501">
    <property type="entry name" value="Pectinesterase_inhib_dom"/>
</dbReference>
<evidence type="ECO:0000313" key="7">
    <source>
        <dbReference type="Proteomes" id="UP001634393"/>
    </source>
</evidence>
<protein>
    <recommendedName>
        <fullName evidence="5">Pectinesterase inhibitor domain-containing protein</fullName>
    </recommendedName>
</protein>
<keyword evidence="1 4" id="KW-0732">Signal</keyword>
<evidence type="ECO:0000313" key="6">
    <source>
        <dbReference type="EMBL" id="KAL3813489.1"/>
    </source>
</evidence>
<evidence type="ECO:0000256" key="3">
    <source>
        <dbReference type="ARBA" id="ARBA00038471"/>
    </source>
</evidence>
<dbReference type="PANTHER" id="PTHR36710">
    <property type="entry name" value="PECTINESTERASE INHIBITOR-LIKE"/>
    <property type="match status" value="1"/>
</dbReference>
<evidence type="ECO:0000259" key="5">
    <source>
        <dbReference type="SMART" id="SM00856"/>
    </source>
</evidence>
<dbReference type="SMART" id="SM00856">
    <property type="entry name" value="PMEI"/>
    <property type="match status" value="1"/>
</dbReference>
<reference evidence="6 7" key="1">
    <citation type="submission" date="2024-12" db="EMBL/GenBank/DDBJ databases">
        <title>The unique morphological basis and parallel evolutionary history of personate flowers in Penstemon.</title>
        <authorList>
            <person name="Depatie T.H."/>
            <person name="Wessinger C.A."/>
        </authorList>
    </citation>
    <scope>NUCLEOTIDE SEQUENCE [LARGE SCALE GENOMIC DNA]</scope>
    <source>
        <strain evidence="6">WTNN_2</strain>
        <tissue evidence="6">Leaf</tissue>
    </source>
</reference>
<proteinExistence type="inferred from homology"/>
<gene>
    <name evidence="6" type="ORF">ACJIZ3_014757</name>
</gene>
<feature type="chain" id="PRO_5044775668" description="Pectinesterase inhibitor domain-containing protein" evidence="4">
    <location>
        <begin position="26"/>
        <end position="244"/>
    </location>
</feature>
<name>A0ABD3RKH4_9LAMI</name>
<evidence type="ECO:0000256" key="1">
    <source>
        <dbReference type="ARBA" id="ARBA00022729"/>
    </source>
</evidence>
<feature type="domain" description="Pectinesterase inhibitor" evidence="5">
    <location>
        <begin position="25"/>
        <end position="173"/>
    </location>
</feature>
<evidence type="ECO:0000256" key="4">
    <source>
        <dbReference type="SAM" id="SignalP"/>
    </source>
</evidence>
<dbReference type="NCBIfam" id="TIGR01614">
    <property type="entry name" value="PME_inhib"/>
    <property type="match status" value="1"/>
</dbReference>
<comment type="similarity">
    <text evidence="3">Belongs to the PMEI family.</text>
</comment>
<accession>A0ABD3RKH4</accession>
<keyword evidence="2" id="KW-1015">Disulfide bond</keyword>
<dbReference type="AlphaFoldDB" id="A0ABD3RKH4"/>
<dbReference type="Gene3D" id="1.20.140.40">
    <property type="entry name" value="Invertase/pectin methylesterase inhibitor family protein"/>
    <property type="match status" value="1"/>
</dbReference>
<comment type="caution">
    <text evidence="6">The sequence shown here is derived from an EMBL/GenBank/DDBJ whole genome shotgun (WGS) entry which is preliminary data.</text>
</comment>
<dbReference type="Pfam" id="PF04043">
    <property type="entry name" value="PMEI"/>
    <property type="match status" value="1"/>
</dbReference>
<dbReference type="PANTHER" id="PTHR36710:SF18">
    <property type="entry name" value="PECTINESTERASE INHIBITOR 5-RELATED"/>
    <property type="match status" value="1"/>
</dbReference>
<dbReference type="InterPro" id="IPR052421">
    <property type="entry name" value="PCW_Enzyme_Inhibitor"/>
</dbReference>
<dbReference type="CDD" id="cd15797">
    <property type="entry name" value="PMEI"/>
    <property type="match status" value="1"/>
</dbReference>
<dbReference type="Proteomes" id="UP001634393">
    <property type="component" value="Unassembled WGS sequence"/>
</dbReference>
<dbReference type="SUPFAM" id="SSF101148">
    <property type="entry name" value="Plant invertase/pectin methylesterase inhibitor"/>
    <property type="match status" value="1"/>
</dbReference>
<evidence type="ECO:0000256" key="2">
    <source>
        <dbReference type="ARBA" id="ARBA00023157"/>
    </source>
</evidence>
<dbReference type="InterPro" id="IPR035513">
    <property type="entry name" value="Invertase/methylesterase_inhib"/>
</dbReference>
<dbReference type="InterPro" id="IPR034086">
    <property type="entry name" value="PMEI_plant"/>
</dbReference>
<organism evidence="6 7">
    <name type="scientific">Penstemon smallii</name>
    <dbReference type="NCBI Taxonomy" id="265156"/>
    <lineage>
        <taxon>Eukaryota</taxon>
        <taxon>Viridiplantae</taxon>
        <taxon>Streptophyta</taxon>
        <taxon>Embryophyta</taxon>
        <taxon>Tracheophyta</taxon>
        <taxon>Spermatophyta</taxon>
        <taxon>Magnoliopsida</taxon>
        <taxon>eudicotyledons</taxon>
        <taxon>Gunneridae</taxon>
        <taxon>Pentapetalae</taxon>
        <taxon>asterids</taxon>
        <taxon>lamiids</taxon>
        <taxon>Lamiales</taxon>
        <taxon>Plantaginaceae</taxon>
        <taxon>Cheloneae</taxon>
        <taxon>Penstemon</taxon>
    </lineage>
</organism>
<feature type="signal peptide" evidence="4">
    <location>
        <begin position="1"/>
        <end position="25"/>
    </location>
</feature>
<dbReference type="EMBL" id="JBJXBP010000008">
    <property type="protein sequence ID" value="KAL3813489.1"/>
    <property type="molecule type" value="Genomic_DNA"/>
</dbReference>